<dbReference type="Gene3D" id="3.40.50.300">
    <property type="entry name" value="P-loop containing nucleotide triphosphate hydrolases"/>
    <property type="match status" value="2"/>
</dbReference>
<keyword evidence="4" id="KW-0067">ATP-binding</keyword>
<gene>
    <name evidence="8" type="primary">rep_1</name>
    <name evidence="8" type="ORF">CFBP498_00640</name>
</gene>
<dbReference type="InterPro" id="IPR011528">
    <property type="entry name" value="NERD"/>
</dbReference>
<dbReference type="GO" id="GO:0016787">
    <property type="term" value="F:hydrolase activity"/>
    <property type="evidence" value="ECO:0007669"/>
    <property type="project" value="UniProtKB-KW"/>
</dbReference>
<evidence type="ECO:0000259" key="6">
    <source>
        <dbReference type="Pfam" id="PF08378"/>
    </source>
</evidence>
<evidence type="ECO:0000256" key="2">
    <source>
        <dbReference type="ARBA" id="ARBA00022801"/>
    </source>
</evidence>
<proteinExistence type="predicted"/>
<dbReference type="EMBL" id="LR828257">
    <property type="protein sequence ID" value="CAD0298425.1"/>
    <property type="molecule type" value="Genomic_DNA"/>
</dbReference>
<dbReference type="InterPro" id="IPR000212">
    <property type="entry name" value="DNA_helicase_UvrD/REP"/>
</dbReference>
<dbReference type="GO" id="GO:0003677">
    <property type="term" value="F:DNA binding"/>
    <property type="evidence" value="ECO:0007669"/>
    <property type="project" value="InterPro"/>
</dbReference>
<dbReference type="PANTHER" id="PTHR11070:SF45">
    <property type="entry name" value="DNA 3'-5' HELICASE"/>
    <property type="match status" value="1"/>
</dbReference>
<feature type="region of interest" description="Disordered" evidence="5">
    <location>
        <begin position="1"/>
        <end position="21"/>
    </location>
</feature>
<dbReference type="GO" id="GO:0000725">
    <property type="term" value="P:recombinational repair"/>
    <property type="evidence" value="ECO:0007669"/>
    <property type="project" value="TreeGrafter"/>
</dbReference>
<evidence type="ECO:0000256" key="3">
    <source>
        <dbReference type="ARBA" id="ARBA00022806"/>
    </source>
</evidence>
<dbReference type="InterPro" id="IPR027417">
    <property type="entry name" value="P-loop_NTPase"/>
</dbReference>
<evidence type="ECO:0000313" key="8">
    <source>
        <dbReference type="EMBL" id="CAD0298425.1"/>
    </source>
</evidence>
<dbReference type="GO" id="GO:0005524">
    <property type="term" value="F:ATP binding"/>
    <property type="evidence" value="ECO:0007669"/>
    <property type="project" value="UniProtKB-KW"/>
</dbReference>
<dbReference type="InterPro" id="IPR014017">
    <property type="entry name" value="DNA_helicase_UvrD-like_C"/>
</dbReference>
<evidence type="ECO:0000256" key="5">
    <source>
        <dbReference type="SAM" id="MobiDB-lite"/>
    </source>
</evidence>
<dbReference type="GO" id="GO:0043138">
    <property type="term" value="F:3'-5' DNA helicase activity"/>
    <property type="evidence" value="ECO:0007669"/>
    <property type="project" value="TreeGrafter"/>
</dbReference>
<keyword evidence="2" id="KW-0378">Hydrolase</keyword>
<sequence length="625" mass="69797">MATLIPSRSSSAGRMTSGERRFSQRLEDKLDDEYICWYDVPIGPSHRHPDFIVLHPYRGILVLEVKDWKLETIAEIDRDSTVLHTERGREVTSNPLRQARDICIEVGKLMLKDAALRLPEGSKYQGKLIMPWGFGVVFSNISRAQFDEADLGNVIAAGSVICRDEMTESVDTEAFQKRLWDMFPATFSCQLSLPQIERIRWHLFPQLRIVPPEQVQLFASSQPDKPIAIPDLIKVMDLQQEQLARSMGDGHRVIHGVAGSGKTMILGYRCVEIAKRQGKPVLVLCYNKTLAGRLEHIIHAHGVQDRVSVRHFHGWCGEQLKAYGIKPPPAQPNAQQYLDALVSKVIAAVESQQIPRAQYAAVMIDEGHDFAPEWLQIVTQMVDPETNSLLLLYDDAQTIYSAGGRRKFSFASVGIQAKGRTTILRLNYRNTLEILSTAKAFAQELLTGEDADEDNVPVIAPESAGRRGAVPELIQASNIWEESRIIAQQVREALNNGASANDFAVLCRNKALATHIASRLRAAELPVVLAEELNKRHLFDGEPAVKVLTMHSSKGLEFESVFIPGICEIGQRLQADSEEMRQEAKLLYVAMTRALGSLTMLHHSETVLTERIGQAVDQIRTRLAA</sequence>
<dbReference type="Pfam" id="PF08378">
    <property type="entry name" value="NERD"/>
    <property type="match status" value="1"/>
</dbReference>
<feature type="domain" description="UvrD-like helicase C-terminal" evidence="7">
    <location>
        <begin position="424"/>
        <end position="532"/>
    </location>
</feature>
<dbReference type="Proteomes" id="UP000515406">
    <property type="component" value="Chromosome"/>
</dbReference>
<evidence type="ECO:0000313" key="9">
    <source>
        <dbReference type="Proteomes" id="UP000515406"/>
    </source>
</evidence>
<evidence type="ECO:0000259" key="7">
    <source>
        <dbReference type="Pfam" id="PF13361"/>
    </source>
</evidence>
<evidence type="ECO:0000256" key="4">
    <source>
        <dbReference type="ARBA" id="ARBA00022840"/>
    </source>
</evidence>
<feature type="domain" description="NERD" evidence="6">
    <location>
        <begin position="17"/>
        <end position="102"/>
    </location>
</feature>
<keyword evidence="1" id="KW-0547">Nucleotide-binding</keyword>
<feature type="compositionally biased region" description="Polar residues" evidence="5">
    <location>
        <begin position="1"/>
        <end position="14"/>
    </location>
</feature>
<organism evidence="8 9">
    <name type="scientific">Xanthomonas hortorum pv. vitians</name>
    <dbReference type="NCBI Taxonomy" id="83224"/>
    <lineage>
        <taxon>Bacteria</taxon>
        <taxon>Pseudomonadati</taxon>
        <taxon>Pseudomonadota</taxon>
        <taxon>Gammaproteobacteria</taxon>
        <taxon>Lysobacterales</taxon>
        <taxon>Lysobacteraceae</taxon>
        <taxon>Xanthomonas</taxon>
    </lineage>
</organism>
<dbReference type="Pfam" id="PF13361">
    <property type="entry name" value="UvrD_C"/>
    <property type="match status" value="2"/>
</dbReference>
<dbReference type="GO" id="GO:0005829">
    <property type="term" value="C:cytosol"/>
    <property type="evidence" value="ECO:0007669"/>
    <property type="project" value="TreeGrafter"/>
</dbReference>
<dbReference type="EMBL" id="LR828257">
    <property type="protein sequence ID" value="CAD0298418.1"/>
    <property type="molecule type" value="Genomic_DNA"/>
</dbReference>
<feature type="domain" description="UvrD-like helicase C-terminal" evidence="7">
    <location>
        <begin position="540"/>
        <end position="604"/>
    </location>
</feature>
<dbReference type="PANTHER" id="PTHR11070">
    <property type="entry name" value="UVRD / RECB / PCRA DNA HELICASE FAMILY MEMBER"/>
    <property type="match status" value="1"/>
</dbReference>
<accession>A0A6V7BAQ9</accession>
<keyword evidence="3 8" id="KW-0347">Helicase</keyword>
<protein>
    <submittedName>
        <fullName evidence="8">ATP-dependent DNA helicase Rep</fullName>
    </submittedName>
</protein>
<evidence type="ECO:0000256" key="1">
    <source>
        <dbReference type="ARBA" id="ARBA00022741"/>
    </source>
</evidence>
<dbReference type="SUPFAM" id="SSF52540">
    <property type="entry name" value="P-loop containing nucleoside triphosphate hydrolases"/>
    <property type="match status" value="1"/>
</dbReference>
<name>A0A6V7BAQ9_9XANT</name>
<keyword evidence="9" id="KW-1185">Reference proteome</keyword>
<dbReference type="AlphaFoldDB" id="A0A6V7BAQ9"/>
<dbReference type="Pfam" id="PF13245">
    <property type="entry name" value="AAA_19"/>
    <property type="match status" value="1"/>
</dbReference>
<reference evidence="8 9" key="1">
    <citation type="submission" date="2020-07" db="EMBL/GenBank/DDBJ databases">
        <authorList>
            <person name="Pothier F. J."/>
        </authorList>
    </citation>
    <scope>NUCLEOTIDE SEQUENCE [LARGE SCALE GENOMIC DNA]</scope>
    <source>
        <strain evidence="8 9">CFBP 498</strain>
    </source>
</reference>